<dbReference type="PANTHER" id="PTHR43820:SF4">
    <property type="entry name" value="HIGH-AFFINITY BRANCHED-CHAIN AMINO ACID TRANSPORT ATP-BINDING PROTEIN LIVF"/>
    <property type="match status" value="1"/>
</dbReference>
<dbReference type="PROSITE" id="PS50893">
    <property type="entry name" value="ABC_TRANSPORTER_2"/>
    <property type="match status" value="1"/>
</dbReference>
<comment type="caution">
    <text evidence="7">The sequence shown here is derived from an EMBL/GenBank/DDBJ whole genome shotgun (WGS) entry which is preliminary data.</text>
</comment>
<evidence type="ECO:0000256" key="1">
    <source>
        <dbReference type="ARBA" id="ARBA00005417"/>
    </source>
</evidence>
<accession>A0A6V8N3K8</accession>
<dbReference type="AlphaFoldDB" id="A0A6V8N3K8"/>
<dbReference type="RefSeq" id="WP_183359655.1">
    <property type="nucleotide sequence ID" value="NZ_BLXZ01000001.1"/>
</dbReference>
<dbReference type="GO" id="GO:0005524">
    <property type="term" value="F:ATP binding"/>
    <property type="evidence" value="ECO:0007669"/>
    <property type="project" value="UniProtKB-KW"/>
</dbReference>
<feature type="domain" description="ABC transporter" evidence="6">
    <location>
        <begin position="4"/>
        <end position="236"/>
    </location>
</feature>
<keyword evidence="8" id="KW-1185">Reference proteome</keyword>
<comment type="similarity">
    <text evidence="1">Belongs to the ABC transporter superfamily.</text>
</comment>
<name>A0A6V8N3K8_9BACT</name>
<evidence type="ECO:0000313" key="7">
    <source>
        <dbReference type="EMBL" id="GFO67135.1"/>
    </source>
</evidence>
<gene>
    <name evidence="7" type="primary">livF_1</name>
    <name evidence="7" type="ORF">GMLC_07140</name>
</gene>
<keyword evidence="5" id="KW-0029">Amino-acid transport</keyword>
<dbReference type="InterPro" id="IPR027417">
    <property type="entry name" value="P-loop_NTPase"/>
</dbReference>
<dbReference type="SUPFAM" id="SSF52540">
    <property type="entry name" value="P-loop containing nucleoside triphosphate hydrolases"/>
    <property type="match status" value="1"/>
</dbReference>
<dbReference type="SMART" id="SM00382">
    <property type="entry name" value="AAA"/>
    <property type="match status" value="1"/>
</dbReference>
<keyword evidence="3" id="KW-0547">Nucleotide-binding</keyword>
<dbReference type="InterPro" id="IPR003439">
    <property type="entry name" value="ABC_transporter-like_ATP-bd"/>
</dbReference>
<dbReference type="InterPro" id="IPR052156">
    <property type="entry name" value="BCAA_Transport_ATP-bd_LivF"/>
</dbReference>
<evidence type="ECO:0000313" key="8">
    <source>
        <dbReference type="Proteomes" id="UP000587586"/>
    </source>
</evidence>
<dbReference type="Gene3D" id="3.40.50.300">
    <property type="entry name" value="P-loop containing nucleotide triphosphate hydrolases"/>
    <property type="match status" value="1"/>
</dbReference>
<dbReference type="CDD" id="cd03224">
    <property type="entry name" value="ABC_TM1139_LivF_branched"/>
    <property type="match status" value="1"/>
</dbReference>
<evidence type="ECO:0000259" key="6">
    <source>
        <dbReference type="PROSITE" id="PS50893"/>
    </source>
</evidence>
<evidence type="ECO:0000256" key="2">
    <source>
        <dbReference type="ARBA" id="ARBA00022448"/>
    </source>
</evidence>
<dbReference type="Pfam" id="PF00005">
    <property type="entry name" value="ABC_tran"/>
    <property type="match status" value="1"/>
</dbReference>
<keyword evidence="2" id="KW-0813">Transport</keyword>
<sequence>MNLLDVQDISVNYGDIQALWNISFSVNKGQLVALIGANGAGKTTTLKALCGLIPTAAGSIHYQGSRITGLPVHKVVDQGITLVPEGRQLFPKMTVEENLLVGAYLKRAHGKRAQTLKRIYSIFPRLEERRTQTAETLSGGEQQMVAIGRALMQDPQVIMFDEPSLGLAPIMVQEVFKVIQELHREGLTIFLVEQNVHQTLKVADYCYVMENGRIVGQGTGKDLEADQSIREAYLGF</sequence>
<proteinExistence type="inferred from homology"/>
<dbReference type="GO" id="GO:0015658">
    <property type="term" value="F:branched-chain amino acid transmembrane transporter activity"/>
    <property type="evidence" value="ECO:0007669"/>
    <property type="project" value="TreeGrafter"/>
</dbReference>
<keyword evidence="4 7" id="KW-0067">ATP-binding</keyword>
<evidence type="ECO:0000256" key="4">
    <source>
        <dbReference type="ARBA" id="ARBA00022840"/>
    </source>
</evidence>
<dbReference type="GO" id="GO:0015807">
    <property type="term" value="P:L-amino acid transport"/>
    <property type="evidence" value="ECO:0007669"/>
    <property type="project" value="TreeGrafter"/>
</dbReference>
<evidence type="ECO:0000256" key="3">
    <source>
        <dbReference type="ARBA" id="ARBA00022741"/>
    </source>
</evidence>
<dbReference type="GO" id="GO:0016887">
    <property type="term" value="F:ATP hydrolysis activity"/>
    <property type="evidence" value="ECO:0007669"/>
    <property type="project" value="InterPro"/>
</dbReference>
<dbReference type="EMBL" id="BLXZ01000001">
    <property type="protein sequence ID" value="GFO67135.1"/>
    <property type="molecule type" value="Genomic_DNA"/>
</dbReference>
<protein>
    <submittedName>
        <fullName evidence="7">ABC transporter ATP-binding protein</fullName>
    </submittedName>
</protein>
<dbReference type="PROSITE" id="PS00211">
    <property type="entry name" value="ABC_TRANSPORTER_1"/>
    <property type="match status" value="1"/>
</dbReference>
<dbReference type="PANTHER" id="PTHR43820">
    <property type="entry name" value="HIGH-AFFINITY BRANCHED-CHAIN AMINO ACID TRANSPORT ATP-BINDING PROTEIN LIVF"/>
    <property type="match status" value="1"/>
</dbReference>
<reference evidence="8" key="1">
    <citation type="submission" date="2020-06" db="EMBL/GenBank/DDBJ databases">
        <title>Draft genomic sequecing of Geomonas sp. Red745.</title>
        <authorList>
            <person name="Itoh H."/>
            <person name="Xu Z.X."/>
            <person name="Ushijima N."/>
            <person name="Masuda Y."/>
            <person name="Shiratori Y."/>
            <person name="Senoo K."/>
        </authorList>
    </citation>
    <scope>NUCLEOTIDE SEQUENCE [LARGE SCALE GENOMIC DNA]</scope>
    <source>
        <strain evidence="8">Red745</strain>
    </source>
</reference>
<evidence type="ECO:0000256" key="5">
    <source>
        <dbReference type="ARBA" id="ARBA00022970"/>
    </source>
</evidence>
<dbReference type="InterPro" id="IPR017871">
    <property type="entry name" value="ABC_transporter-like_CS"/>
</dbReference>
<dbReference type="InterPro" id="IPR003593">
    <property type="entry name" value="AAA+_ATPase"/>
</dbReference>
<dbReference type="Proteomes" id="UP000587586">
    <property type="component" value="Unassembled WGS sequence"/>
</dbReference>
<organism evidence="7 8">
    <name type="scientific">Geomonas limicola</name>
    <dbReference type="NCBI Taxonomy" id="2740186"/>
    <lineage>
        <taxon>Bacteria</taxon>
        <taxon>Pseudomonadati</taxon>
        <taxon>Thermodesulfobacteriota</taxon>
        <taxon>Desulfuromonadia</taxon>
        <taxon>Geobacterales</taxon>
        <taxon>Geobacteraceae</taxon>
        <taxon>Geomonas</taxon>
    </lineage>
</organism>